<dbReference type="GO" id="GO:0016301">
    <property type="term" value="F:kinase activity"/>
    <property type="evidence" value="ECO:0007669"/>
    <property type="project" value="UniProtKB-KW"/>
</dbReference>
<evidence type="ECO:0000259" key="1">
    <source>
        <dbReference type="PROSITE" id="PS50042"/>
    </source>
</evidence>
<gene>
    <name evidence="2" type="ORF">SAMN04490178_11841</name>
</gene>
<dbReference type="InterPro" id="IPR000595">
    <property type="entry name" value="cNMP-bd_dom"/>
</dbReference>
<dbReference type="STRING" id="112903.SAMN04490178_11841"/>
<evidence type="ECO:0000313" key="3">
    <source>
        <dbReference type="Proteomes" id="UP000198847"/>
    </source>
</evidence>
<name>A0A1H8WUZ8_9FIRM</name>
<keyword evidence="2" id="KW-0418">Kinase</keyword>
<reference evidence="2 3" key="1">
    <citation type="submission" date="2016-10" db="EMBL/GenBank/DDBJ databases">
        <authorList>
            <person name="de Groot N.N."/>
        </authorList>
    </citation>
    <scope>NUCLEOTIDE SEQUENCE [LARGE SCALE GENOMIC DNA]</scope>
    <source>
        <strain evidence="2 3">DSM 13305</strain>
    </source>
</reference>
<dbReference type="AlphaFoldDB" id="A0A1H8WUZ8"/>
<dbReference type="Proteomes" id="UP000198847">
    <property type="component" value="Unassembled WGS sequence"/>
</dbReference>
<dbReference type="CDD" id="cd00038">
    <property type="entry name" value="CAP_ED"/>
    <property type="match status" value="1"/>
</dbReference>
<keyword evidence="3" id="KW-1185">Reference proteome</keyword>
<dbReference type="Gene3D" id="2.60.120.10">
    <property type="entry name" value="Jelly Rolls"/>
    <property type="match status" value="1"/>
</dbReference>
<accession>A0A1H8WUZ8</accession>
<dbReference type="EMBL" id="FODY01000018">
    <property type="protein sequence ID" value="SEP31485.1"/>
    <property type="molecule type" value="Genomic_DNA"/>
</dbReference>
<sequence>MKETDLPYLKNTVSDLPLMTDDAIKDQFLSTGQIRKHKKGDLIIVAGQDSYEPSILLSGLIRVFFLNVEGVDVTNLFIFENTYYGSDFLTMKKASVCSFEALEDCVSLVLDRQVLNETLQNNIHVLLDYTRILEQSLNNKILRENALITKSATERYLDLKKTYPHIEKRVSQTHIASYLGITPVSLSRIRRVIREEN</sequence>
<dbReference type="InterPro" id="IPR018490">
    <property type="entry name" value="cNMP-bd_dom_sf"/>
</dbReference>
<evidence type="ECO:0000313" key="2">
    <source>
        <dbReference type="EMBL" id="SEP31485.1"/>
    </source>
</evidence>
<feature type="domain" description="Cyclic nucleotide-binding" evidence="1">
    <location>
        <begin position="8"/>
        <end position="119"/>
    </location>
</feature>
<proteinExistence type="predicted"/>
<protein>
    <submittedName>
        <fullName evidence="2">cAMP-binding domain of CRP or a regulatory subunit of cAMP-dependent protein kinases</fullName>
    </submittedName>
</protein>
<dbReference type="PROSITE" id="PS50042">
    <property type="entry name" value="CNMP_BINDING_3"/>
    <property type="match status" value="1"/>
</dbReference>
<organism evidence="2 3">
    <name type="scientific">Propionispora vibrioides</name>
    <dbReference type="NCBI Taxonomy" id="112903"/>
    <lineage>
        <taxon>Bacteria</taxon>
        <taxon>Bacillati</taxon>
        <taxon>Bacillota</taxon>
        <taxon>Negativicutes</taxon>
        <taxon>Selenomonadales</taxon>
        <taxon>Sporomusaceae</taxon>
        <taxon>Propionispora</taxon>
    </lineage>
</organism>
<dbReference type="SUPFAM" id="SSF51206">
    <property type="entry name" value="cAMP-binding domain-like"/>
    <property type="match status" value="1"/>
</dbReference>
<keyword evidence="2" id="KW-0808">Transferase</keyword>
<dbReference type="InterPro" id="IPR014710">
    <property type="entry name" value="RmlC-like_jellyroll"/>
</dbReference>
<dbReference type="Pfam" id="PF00027">
    <property type="entry name" value="cNMP_binding"/>
    <property type="match status" value="1"/>
</dbReference>
<dbReference type="RefSeq" id="WP_091748733.1">
    <property type="nucleotide sequence ID" value="NZ_FODY01000018.1"/>
</dbReference>